<evidence type="ECO:0000256" key="4">
    <source>
        <dbReference type="ARBA" id="ARBA00022723"/>
    </source>
</evidence>
<dbReference type="SMART" id="SM00744">
    <property type="entry name" value="RINGv"/>
    <property type="match status" value="1"/>
</dbReference>
<keyword evidence="8 10" id="KW-1133">Transmembrane helix</keyword>
<dbReference type="InterPro" id="IPR013083">
    <property type="entry name" value="Znf_RING/FYVE/PHD"/>
</dbReference>
<dbReference type="SUPFAM" id="SSF57850">
    <property type="entry name" value="RING/U-box"/>
    <property type="match status" value="1"/>
</dbReference>
<organism evidence="12 13">
    <name type="scientific">Stentor coeruleus</name>
    <dbReference type="NCBI Taxonomy" id="5963"/>
    <lineage>
        <taxon>Eukaryota</taxon>
        <taxon>Sar</taxon>
        <taxon>Alveolata</taxon>
        <taxon>Ciliophora</taxon>
        <taxon>Postciliodesmatophora</taxon>
        <taxon>Heterotrichea</taxon>
        <taxon>Heterotrichida</taxon>
        <taxon>Stentoridae</taxon>
        <taxon>Stentor</taxon>
    </lineage>
</organism>
<keyword evidence="3 10" id="KW-0812">Transmembrane</keyword>
<accession>A0A1R2CEQ1</accession>
<comment type="subcellular location">
    <subcellularLocation>
        <location evidence="1">Membrane</location>
        <topology evidence="1">Multi-pass membrane protein</topology>
    </subcellularLocation>
</comment>
<dbReference type="PANTHER" id="PTHR46065:SF3">
    <property type="entry name" value="FI20425P1"/>
    <property type="match status" value="1"/>
</dbReference>
<evidence type="ECO:0000256" key="2">
    <source>
        <dbReference type="ARBA" id="ARBA00022679"/>
    </source>
</evidence>
<evidence type="ECO:0000313" key="12">
    <source>
        <dbReference type="EMBL" id="OMJ87491.1"/>
    </source>
</evidence>
<keyword evidence="13" id="KW-1185">Reference proteome</keyword>
<dbReference type="EMBL" id="MPUH01000176">
    <property type="protein sequence ID" value="OMJ87491.1"/>
    <property type="molecule type" value="Genomic_DNA"/>
</dbReference>
<sequence length="261" mass="29954">MISSFTLKPNRKYFSLSFLSPKNKIYPTHSLQDSQVILKSQNNTPLRISVKSPLIKDQTFRFSSAELLREKAQSIKFPCISPFSGYIEERIQDNNSHEDNIEVQVQDPQCRICLEINNIIDMISPCHCNGSLKYVHQHCLKLWLLKSDKSEIDISSCEVCKTKFVMNFKYSHMLTPCNEYSCKSWLPFLISCVMIIGILSFYYQGYFKSDSQGIMIIVISVIFSIIGLTCLILSGIKMSQVCIEKKVNEWSILNFPEQGSV</sequence>
<evidence type="ECO:0000256" key="6">
    <source>
        <dbReference type="ARBA" id="ARBA00022786"/>
    </source>
</evidence>
<evidence type="ECO:0000256" key="8">
    <source>
        <dbReference type="ARBA" id="ARBA00022989"/>
    </source>
</evidence>
<dbReference type="Proteomes" id="UP000187209">
    <property type="component" value="Unassembled WGS sequence"/>
</dbReference>
<dbReference type="InterPro" id="IPR011016">
    <property type="entry name" value="Znf_RING-CH"/>
</dbReference>
<keyword evidence="9 10" id="KW-0472">Membrane</keyword>
<dbReference type="Pfam" id="PF12906">
    <property type="entry name" value="RINGv"/>
    <property type="match status" value="1"/>
</dbReference>
<protein>
    <recommendedName>
        <fullName evidence="11">RING-CH-type domain-containing protein</fullName>
    </recommendedName>
</protein>
<keyword evidence="7" id="KW-0862">Zinc</keyword>
<keyword evidence="2" id="KW-0808">Transferase</keyword>
<evidence type="ECO:0000256" key="9">
    <source>
        <dbReference type="ARBA" id="ARBA00023136"/>
    </source>
</evidence>
<comment type="caution">
    <text evidence="12">The sequence shown here is derived from an EMBL/GenBank/DDBJ whole genome shotgun (WGS) entry which is preliminary data.</text>
</comment>
<dbReference type="GO" id="GO:0016740">
    <property type="term" value="F:transferase activity"/>
    <property type="evidence" value="ECO:0007669"/>
    <property type="project" value="UniProtKB-KW"/>
</dbReference>
<evidence type="ECO:0000313" key="13">
    <source>
        <dbReference type="Proteomes" id="UP000187209"/>
    </source>
</evidence>
<feature type="transmembrane region" description="Helical" evidence="10">
    <location>
        <begin position="185"/>
        <end position="203"/>
    </location>
</feature>
<dbReference type="AlphaFoldDB" id="A0A1R2CEQ1"/>
<dbReference type="Gene3D" id="3.30.40.10">
    <property type="entry name" value="Zinc/RING finger domain, C3HC4 (zinc finger)"/>
    <property type="match status" value="1"/>
</dbReference>
<keyword evidence="5" id="KW-0863">Zinc-finger</keyword>
<dbReference type="PANTHER" id="PTHR46065">
    <property type="entry name" value="E3 UBIQUITIN-PROTEIN LIGASE MARCH 2/3 FAMILY MEMBER"/>
    <property type="match status" value="1"/>
</dbReference>
<reference evidence="12 13" key="1">
    <citation type="submission" date="2016-11" db="EMBL/GenBank/DDBJ databases">
        <title>The macronuclear genome of Stentor coeruleus: a giant cell with tiny introns.</title>
        <authorList>
            <person name="Slabodnick M."/>
            <person name="Ruby J.G."/>
            <person name="Reiff S.B."/>
            <person name="Swart E.C."/>
            <person name="Gosai S."/>
            <person name="Prabakaran S."/>
            <person name="Witkowska E."/>
            <person name="Larue G.E."/>
            <person name="Fisher S."/>
            <person name="Freeman R.M."/>
            <person name="Gunawardena J."/>
            <person name="Chu W."/>
            <person name="Stover N.A."/>
            <person name="Gregory B.D."/>
            <person name="Nowacki M."/>
            <person name="Derisi J."/>
            <person name="Roy S.W."/>
            <person name="Marshall W.F."/>
            <person name="Sood P."/>
        </authorList>
    </citation>
    <scope>NUCLEOTIDE SEQUENCE [LARGE SCALE GENOMIC DNA]</scope>
    <source>
        <strain evidence="12">WM001</strain>
    </source>
</reference>
<dbReference type="CDD" id="cd16495">
    <property type="entry name" value="RING_CH-C4HC3_MARCH"/>
    <property type="match status" value="1"/>
</dbReference>
<feature type="transmembrane region" description="Helical" evidence="10">
    <location>
        <begin position="215"/>
        <end position="236"/>
    </location>
</feature>
<evidence type="ECO:0000256" key="3">
    <source>
        <dbReference type="ARBA" id="ARBA00022692"/>
    </source>
</evidence>
<dbReference type="GO" id="GO:0008270">
    <property type="term" value="F:zinc ion binding"/>
    <property type="evidence" value="ECO:0007669"/>
    <property type="project" value="UniProtKB-KW"/>
</dbReference>
<feature type="domain" description="RING-CH-type" evidence="11">
    <location>
        <begin position="102"/>
        <end position="167"/>
    </location>
</feature>
<dbReference type="GO" id="GO:0016020">
    <property type="term" value="C:membrane"/>
    <property type="evidence" value="ECO:0007669"/>
    <property type="project" value="UniProtKB-SubCell"/>
</dbReference>
<name>A0A1R2CEQ1_9CILI</name>
<proteinExistence type="predicted"/>
<dbReference type="PROSITE" id="PS51292">
    <property type="entry name" value="ZF_RING_CH"/>
    <property type="match status" value="1"/>
</dbReference>
<keyword evidence="4" id="KW-0479">Metal-binding</keyword>
<evidence type="ECO:0000259" key="11">
    <source>
        <dbReference type="PROSITE" id="PS51292"/>
    </source>
</evidence>
<gene>
    <name evidence="12" type="ORF">SteCoe_10827</name>
</gene>
<keyword evidence="6" id="KW-0833">Ubl conjugation pathway</keyword>
<dbReference type="OrthoDB" id="305026at2759"/>
<evidence type="ECO:0000256" key="10">
    <source>
        <dbReference type="SAM" id="Phobius"/>
    </source>
</evidence>
<evidence type="ECO:0000256" key="1">
    <source>
        <dbReference type="ARBA" id="ARBA00004141"/>
    </source>
</evidence>
<evidence type="ECO:0000256" key="5">
    <source>
        <dbReference type="ARBA" id="ARBA00022771"/>
    </source>
</evidence>
<evidence type="ECO:0000256" key="7">
    <source>
        <dbReference type="ARBA" id="ARBA00022833"/>
    </source>
</evidence>